<evidence type="ECO:0000259" key="8">
    <source>
        <dbReference type="Pfam" id="PF08281"/>
    </source>
</evidence>
<dbReference type="Gene3D" id="1.10.10.10">
    <property type="entry name" value="Winged helix-like DNA-binding domain superfamily/Winged helix DNA-binding domain"/>
    <property type="match status" value="1"/>
</dbReference>
<dbReference type="PANTHER" id="PTHR43133:SF8">
    <property type="entry name" value="RNA POLYMERASE SIGMA FACTOR HI_1459-RELATED"/>
    <property type="match status" value="1"/>
</dbReference>
<feature type="domain" description="RNA polymerase sigma factor 70 region 4 type 2" evidence="8">
    <location>
        <begin position="192"/>
        <end position="236"/>
    </location>
</feature>
<keyword evidence="2" id="KW-0805">Transcription regulation</keyword>
<dbReference type="EMBL" id="PYYB01000002">
    <property type="protein sequence ID" value="PTL56335.1"/>
    <property type="molecule type" value="Genomic_DNA"/>
</dbReference>
<dbReference type="InterPro" id="IPR013249">
    <property type="entry name" value="RNA_pol_sigma70_r4_t2"/>
</dbReference>
<gene>
    <name evidence="9" type="ORF">C7Y72_15305</name>
</gene>
<dbReference type="PANTHER" id="PTHR43133">
    <property type="entry name" value="RNA POLYMERASE ECF-TYPE SIGMA FACTO"/>
    <property type="match status" value="1"/>
</dbReference>
<dbReference type="InterPro" id="IPR039425">
    <property type="entry name" value="RNA_pol_sigma-70-like"/>
</dbReference>
<dbReference type="GO" id="GO:0003677">
    <property type="term" value="F:DNA binding"/>
    <property type="evidence" value="ECO:0007669"/>
    <property type="project" value="UniProtKB-KW"/>
</dbReference>
<dbReference type="InterPro" id="IPR013324">
    <property type="entry name" value="RNA_pol_sigma_r3/r4-like"/>
</dbReference>
<organism evidence="9 10">
    <name type="scientific">Paraconexibacter algicola</name>
    <dbReference type="NCBI Taxonomy" id="2133960"/>
    <lineage>
        <taxon>Bacteria</taxon>
        <taxon>Bacillati</taxon>
        <taxon>Actinomycetota</taxon>
        <taxon>Thermoleophilia</taxon>
        <taxon>Solirubrobacterales</taxon>
        <taxon>Paraconexibacteraceae</taxon>
        <taxon>Paraconexibacter</taxon>
    </lineage>
</organism>
<feature type="compositionally biased region" description="Gly residues" evidence="6">
    <location>
        <begin position="20"/>
        <end position="38"/>
    </location>
</feature>
<dbReference type="Pfam" id="PF08281">
    <property type="entry name" value="Sigma70_r4_2"/>
    <property type="match status" value="1"/>
</dbReference>
<evidence type="ECO:0000256" key="6">
    <source>
        <dbReference type="SAM" id="MobiDB-lite"/>
    </source>
</evidence>
<evidence type="ECO:0000313" key="10">
    <source>
        <dbReference type="Proteomes" id="UP000240739"/>
    </source>
</evidence>
<accession>A0A2T4UEZ3</accession>
<dbReference type="InterPro" id="IPR013325">
    <property type="entry name" value="RNA_pol_sigma_r2"/>
</dbReference>
<dbReference type="GO" id="GO:0006352">
    <property type="term" value="P:DNA-templated transcription initiation"/>
    <property type="evidence" value="ECO:0007669"/>
    <property type="project" value="InterPro"/>
</dbReference>
<dbReference type="Gene3D" id="1.10.1740.10">
    <property type="match status" value="1"/>
</dbReference>
<evidence type="ECO:0000256" key="5">
    <source>
        <dbReference type="ARBA" id="ARBA00023163"/>
    </source>
</evidence>
<dbReference type="SUPFAM" id="SSF88659">
    <property type="entry name" value="Sigma3 and sigma4 domains of RNA polymerase sigma factors"/>
    <property type="match status" value="1"/>
</dbReference>
<evidence type="ECO:0000256" key="3">
    <source>
        <dbReference type="ARBA" id="ARBA00023082"/>
    </source>
</evidence>
<name>A0A2T4UEZ3_9ACTN</name>
<dbReference type="InterPro" id="IPR014284">
    <property type="entry name" value="RNA_pol_sigma-70_dom"/>
</dbReference>
<evidence type="ECO:0000259" key="7">
    <source>
        <dbReference type="Pfam" id="PF04542"/>
    </source>
</evidence>
<protein>
    <recommendedName>
        <fullName evidence="11">Sigma-70 family RNA polymerase sigma factor</fullName>
    </recommendedName>
</protein>
<keyword evidence="5" id="KW-0804">Transcription</keyword>
<feature type="domain" description="RNA polymerase sigma-70 region 2" evidence="7">
    <location>
        <begin position="88"/>
        <end position="154"/>
    </location>
</feature>
<evidence type="ECO:0000256" key="2">
    <source>
        <dbReference type="ARBA" id="ARBA00023015"/>
    </source>
</evidence>
<keyword evidence="10" id="KW-1185">Reference proteome</keyword>
<proteinExistence type="inferred from homology"/>
<dbReference type="AlphaFoldDB" id="A0A2T4UEZ3"/>
<feature type="region of interest" description="Disordered" evidence="6">
    <location>
        <begin position="1"/>
        <end position="46"/>
    </location>
</feature>
<evidence type="ECO:0000256" key="1">
    <source>
        <dbReference type="ARBA" id="ARBA00010641"/>
    </source>
</evidence>
<dbReference type="Pfam" id="PF04542">
    <property type="entry name" value="Sigma70_r2"/>
    <property type="match status" value="1"/>
</dbReference>
<sequence>MRQGSHSVRPPPHLGVGSRHPGGGRCDPGVPGTGGRAGGSCFHHPTRRRTTTVTTLLLHPTTARTATDEELVAAVRDGAHGAFEAIHARYAHALLAYARNLLGGAHHDAEECVQDAFVRALRALRADPDREITLKAWLYTIVRNACLDRLRSRTSRSTVGLDDLGALLSDRSGDPHDVLARREAVREVVAHVRALPERQRLALVRHELEGRSHVHVAASLGVTPGASKALVHRARQGVNAAAVAA</sequence>
<dbReference type="GO" id="GO:0016987">
    <property type="term" value="F:sigma factor activity"/>
    <property type="evidence" value="ECO:0007669"/>
    <property type="project" value="UniProtKB-KW"/>
</dbReference>
<evidence type="ECO:0000313" key="9">
    <source>
        <dbReference type="EMBL" id="PTL56335.1"/>
    </source>
</evidence>
<dbReference type="Proteomes" id="UP000240739">
    <property type="component" value="Unassembled WGS sequence"/>
</dbReference>
<dbReference type="InterPro" id="IPR007627">
    <property type="entry name" value="RNA_pol_sigma70_r2"/>
</dbReference>
<dbReference type="NCBIfam" id="TIGR02937">
    <property type="entry name" value="sigma70-ECF"/>
    <property type="match status" value="1"/>
</dbReference>
<evidence type="ECO:0008006" key="11">
    <source>
        <dbReference type="Google" id="ProtNLM"/>
    </source>
</evidence>
<reference evidence="9 10" key="1">
    <citation type="submission" date="2018-03" db="EMBL/GenBank/DDBJ databases">
        <title>Aquarubrobacter algicola gen. nov., sp. nov., a novel actinobacterium isolated from shallow eutrophic lake during the end of cyanobacterial harmful algal blooms.</title>
        <authorList>
            <person name="Chun S.J."/>
        </authorList>
    </citation>
    <scope>NUCLEOTIDE SEQUENCE [LARGE SCALE GENOMIC DNA]</scope>
    <source>
        <strain evidence="9 10">Seoho-28</strain>
    </source>
</reference>
<comment type="similarity">
    <text evidence="1">Belongs to the sigma-70 factor family. ECF subfamily.</text>
</comment>
<dbReference type="SUPFAM" id="SSF88946">
    <property type="entry name" value="Sigma2 domain of RNA polymerase sigma factors"/>
    <property type="match status" value="1"/>
</dbReference>
<evidence type="ECO:0000256" key="4">
    <source>
        <dbReference type="ARBA" id="ARBA00023125"/>
    </source>
</evidence>
<dbReference type="InterPro" id="IPR036388">
    <property type="entry name" value="WH-like_DNA-bd_sf"/>
</dbReference>
<comment type="caution">
    <text evidence="9">The sequence shown here is derived from an EMBL/GenBank/DDBJ whole genome shotgun (WGS) entry which is preliminary data.</text>
</comment>
<keyword evidence="3" id="KW-0731">Sigma factor</keyword>
<keyword evidence="4" id="KW-0238">DNA-binding</keyword>